<dbReference type="SUPFAM" id="SSF47413">
    <property type="entry name" value="lambda repressor-like DNA-binding domains"/>
    <property type="match status" value="1"/>
</dbReference>
<accession>A0A7Y3YTY9</accession>
<proteinExistence type="predicted"/>
<dbReference type="GO" id="GO:0003677">
    <property type="term" value="F:DNA binding"/>
    <property type="evidence" value="ECO:0007669"/>
    <property type="project" value="InterPro"/>
</dbReference>
<gene>
    <name evidence="2" type="ORF">F0245_23450</name>
</gene>
<dbReference type="PROSITE" id="PS50943">
    <property type="entry name" value="HTH_CROC1"/>
    <property type="match status" value="1"/>
</dbReference>
<protein>
    <submittedName>
        <fullName evidence="2">Helix-turn-helix transcriptional regulator</fullName>
    </submittedName>
</protein>
<comment type="caution">
    <text evidence="2">The sequence shown here is derived from an EMBL/GenBank/DDBJ whole genome shotgun (WGS) entry which is preliminary data.</text>
</comment>
<dbReference type="InterPro" id="IPR001387">
    <property type="entry name" value="Cro/C1-type_HTH"/>
</dbReference>
<organism evidence="2 3">
    <name type="scientific">Vibrio chagasii</name>
    <dbReference type="NCBI Taxonomy" id="170679"/>
    <lineage>
        <taxon>Bacteria</taxon>
        <taxon>Pseudomonadati</taxon>
        <taxon>Pseudomonadota</taxon>
        <taxon>Gammaproteobacteria</taxon>
        <taxon>Vibrionales</taxon>
        <taxon>Vibrionaceae</taxon>
        <taxon>Vibrio</taxon>
    </lineage>
</organism>
<dbReference type="AlphaFoldDB" id="A0A7Y3YTY9"/>
<dbReference type="InterPro" id="IPR010982">
    <property type="entry name" value="Lambda_DNA-bd_dom_sf"/>
</dbReference>
<dbReference type="Proteomes" id="UP000525336">
    <property type="component" value="Unassembled WGS sequence"/>
</dbReference>
<reference evidence="2 3" key="1">
    <citation type="submission" date="2019-09" db="EMBL/GenBank/DDBJ databases">
        <title>Draft genome sequencing and comparative genomics of hatchery-associated Vibrios.</title>
        <authorList>
            <person name="Kehlet-Delgado H."/>
            <person name="Mueller R.S."/>
        </authorList>
    </citation>
    <scope>NUCLEOTIDE SEQUENCE [LARGE SCALE GENOMIC DNA]</scope>
    <source>
        <strain evidence="2 3">00-90-10</strain>
    </source>
</reference>
<feature type="domain" description="HTH cro/C1-type" evidence="1">
    <location>
        <begin position="9"/>
        <end position="71"/>
    </location>
</feature>
<evidence type="ECO:0000259" key="1">
    <source>
        <dbReference type="PROSITE" id="PS50943"/>
    </source>
</evidence>
<dbReference type="EMBL" id="VTXW01000042">
    <property type="protein sequence ID" value="NOH36260.1"/>
    <property type="molecule type" value="Genomic_DNA"/>
</dbReference>
<evidence type="ECO:0000313" key="2">
    <source>
        <dbReference type="EMBL" id="NOH36260.1"/>
    </source>
</evidence>
<feature type="non-terminal residue" evidence="2">
    <location>
        <position position="121"/>
    </location>
</feature>
<dbReference type="Gene3D" id="1.10.260.40">
    <property type="entry name" value="lambda repressor-like DNA-binding domains"/>
    <property type="match status" value="1"/>
</dbReference>
<sequence length="121" mass="14061">MPLTFSQFLESVRTNRDLTQQEMVDLLSSSDADFSKLDLTTFSRWERGITTPKLSKQLLVARAMDEDVVKLIDPDVKAKEKNKRHFDKMTNRILHPYSTTPKTFSHYYHGSLAKQHSLCEQ</sequence>
<evidence type="ECO:0000313" key="3">
    <source>
        <dbReference type="Proteomes" id="UP000525336"/>
    </source>
</evidence>
<name>A0A7Y3YTY9_9VIBR</name>
<dbReference type="CDD" id="cd00093">
    <property type="entry name" value="HTH_XRE"/>
    <property type="match status" value="1"/>
</dbReference>
<dbReference type="RefSeq" id="WP_171369417.1">
    <property type="nucleotide sequence ID" value="NZ_VTXW01000042.1"/>
</dbReference>